<gene>
    <name evidence="2" type="ORF">HID58_020518</name>
</gene>
<comment type="similarity">
    <text evidence="1">Belongs to the REF/SRPP family.</text>
</comment>
<comment type="caution">
    <text evidence="2">The sequence shown here is derived from an EMBL/GenBank/DDBJ whole genome shotgun (WGS) entry which is preliminary data.</text>
</comment>
<evidence type="ECO:0000256" key="1">
    <source>
        <dbReference type="ARBA" id="ARBA00009737"/>
    </source>
</evidence>
<dbReference type="Proteomes" id="UP000824890">
    <property type="component" value="Unassembled WGS sequence"/>
</dbReference>
<organism evidence="2 3">
    <name type="scientific">Brassica napus</name>
    <name type="common">Rape</name>
    <dbReference type="NCBI Taxonomy" id="3708"/>
    <lineage>
        <taxon>Eukaryota</taxon>
        <taxon>Viridiplantae</taxon>
        <taxon>Streptophyta</taxon>
        <taxon>Embryophyta</taxon>
        <taxon>Tracheophyta</taxon>
        <taxon>Spermatophyta</taxon>
        <taxon>Magnoliopsida</taxon>
        <taxon>eudicotyledons</taxon>
        <taxon>Gunneridae</taxon>
        <taxon>Pentapetalae</taxon>
        <taxon>rosids</taxon>
        <taxon>malvids</taxon>
        <taxon>Brassicales</taxon>
        <taxon>Brassicaceae</taxon>
        <taxon>Brassiceae</taxon>
        <taxon>Brassica</taxon>
    </lineage>
</organism>
<evidence type="ECO:0000313" key="3">
    <source>
        <dbReference type="Proteomes" id="UP000824890"/>
    </source>
</evidence>
<protein>
    <recommendedName>
        <fullName evidence="4">REF/SRPP-like protein</fullName>
    </recommendedName>
</protein>
<evidence type="ECO:0008006" key="4">
    <source>
        <dbReference type="Google" id="ProtNLM"/>
    </source>
</evidence>
<dbReference type="EMBL" id="JAGKQM010000166">
    <property type="protein sequence ID" value="KAH0855068.1"/>
    <property type="molecule type" value="Genomic_DNA"/>
</dbReference>
<dbReference type="InterPro" id="IPR008802">
    <property type="entry name" value="REF"/>
</dbReference>
<evidence type="ECO:0000313" key="2">
    <source>
        <dbReference type="EMBL" id="KAH0855068.1"/>
    </source>
</evidence>
<sequence>MHTKEEKERLKYSEFVQAAAVEALLRFALIYAKARTRFESVEGAVKTVVGPVYHKYHDVPVEVLKYMDQKVDMSVSELATRRVPPAVKQVSAQAISAAQIAPIVARALATEVRRAGVVETASGVAKSVYTKYEPAAKELYASYEPKAEHFGLEEAEPASSVPPRLAQVAVPTAAFCSEKYNDTVVMAAEKGYRVSSYMPLVPTERISKIFGDEKTETKPLEFHLHLI</sequence>
<name>A0ABQ7XGJ7_BRANA</name>
<reference evidence="2 3" key="1">
    <citation type="submission" date="2021-05" db="EMBL/GenBank/DDBJ databases">
        <title>Genome Assembly of Synthetic Allotetraploid Brassica napus Reveals Homoeologous Exchanges between Subgenomes.</title>
        <authorList>
            <person name="Davis J.T."/>
        </authorList>
    </citation>
    <scope>NUCLEOTIDE SEQUENCE [LARGE SCALE GENOMIC DNA]</scope>
    <source>
        <strain evidence="3">cv. Da-Ae</strain>
        <tissue evidence="2">Seedling</tissue>
    </source>
</reference>
<accession>A0ABQ7XGJ7</accession>
<dbReference type="PANTHER" id="PTHR33732">
    <property type="entry name" value="REF/SRPP-LIKE PROTEIN OS05G0151300/LOC_OS05G05940"/>
    <property type="match status" value="1"/>
</dbReference>
<keyword evidence="3" id="KW-1185">Reference proteome</keyword>
<proteinExistence type="inferred from homology"/>
<dbReference type="PANTHER" id="PTHR33732:SF9">
    <property type="entry name" value="REF_SRPP-LIKE PROTEIN OS05G0151300_LOC_OS05G05940"/>
    <property type="match status" value="1"/>
</dbReference>
<dbReference type="Pfam" id="PF05755">
    <property type="entry name" value="REF"/>
    <property type="match status" value="1"/>
</dbReference>